<organism evidence="1 2">
    <name type="scientific">Streptomyces scopuliridis</name>
    <dbReference type="NCBI Taxonomy" id="452529"/>
    <lineage>
        <taxon>Bacteria</taxon>
        <taxon>Bacillati</taxon>
        <taxon>Actinomycetota</taxon>
        <taxon>Actinomycetes</taxon>
        <taxon>Kitasatosporales</taxon>
        <taxon>Streptomycetaceae</taxon>
        <taxon>Streptomyces</taxon>
    </lineage>
</organism>
<evidence type="ECO:0000313" key="2">
    <source>
        <dbReference type="Proteomes" id="UP001348369"/>
    </source>
</evidence>
<proteinExistence type="predicted"/>
<accession>A0ACD4ZTC0</accession>
<gene>
    <name evidence="1" type="ORF">OG835_32260</name>
</gene>
<keyword evidence="2" id="KW-1185">Reference proteome</keyword>
<evidence type="ECO:0000313" key="1">
    <source>
        <dbReference type="EMBL" id="WSC01209.1"/>
    </source>
</evidence>
<dbReference type="Proteomes" id="UP001348369">
    <property type="component" value="Chromosome"/>
</dbReference>
<sequence length="203" mass="21823">MPQRTLARRNLLTFSAQPWTLCEDDPGAGGGGGGGVTVNEHGYPDNTPTADMTPEHQAAYWKFQSRKHEQRASQAPDAAELDRLRAAEAELATRKAAELSETERLQTEKEAAETARQAAERERDEALAEALRITVASDKGLTPAQASRLRGSTKEELEDDADELLKAFAPAAPPRAGGARGSDVGGTSSVSSGEERYRAKYSK</sequence>
<protein>
    <submittedName>
        <fullName evidence="1">Uncharacterized protein</fullName>
    </submittedName>
</protein>
<name>A0ACD4ZTC0_9ACTN</name>
<reference evidence="1" key="1">
    <citation type="submission" date="2022-10" db="EMBL/GenBank/DDBJ databases">
        <title>The complete genomes of actinobacterial strains from the NBC collection.</title>
        <authorList>
            <person name="Joergensen T.S."/>
            <person name="Alvarez Arevalo M."/>
            <person name="Sterndorff E.B."/>
            <person name="Faurdal D."/>
            <person name="Vuksanovic O."/>
            <person name="Mourched A.-S."/>
            <person name="Charusanti P."/>
            <person name="Shaw S."/>
            <person name="Blin K."/>
            <person name="Weber T."/>
        </authorList>
    </citation>
    <scope>NUCLEOTIDE SEQUENCE</scope>
    <source>
        <strain evidence="1">NBC 01771</strain>
    </source>
</reference>
<dbReference type="EMBL" id="CP109109">
    <property type="protein sequence ID" value="WSC01209.1"/>
    <property type="molecule type" value="Genomic_DNA"/>
</dbReference>